<evidence type="ECO:0000256" key="9">
    <source>
        <dbReference type="ARBA" id="ARBA00023316"/>
    </source>
</evidence>
<evidence type="ECO:0000256" key="5">
    <source>
        <dbReference type="ARBA" id="ARBA00022840"/>
    </source>
</evidence>
<dbReference type="InterPro" id="IPR036565">
    <property type="entry name" value="Mur-like_cat_sf"/>
</dbReference>
<protein>
    <recommendedName>
        <fullName evidence="10 11">UDP-N-acetylmuramoyl-tripeptide--D-alanyl-D-alanine ligase</fullName>
        <ecNumber evidence="10 11">6.3.2.10</ecNumber>
    </recommendedName>
    <alternativeName>
        <fullName evidence="10">D-alanyl-D-alanine-adding enzyme</fullName>
    </alternativeName>
</protein>
<reference evidence="15 16" key="1">
    <citation type="submission" date="2010-11" db="EMBL/GenBank/DDBJ databases">
        <title>Complete sequence of Halanaerobium sp. sapolanicus.</title>
        <authorList>
            <consortium name="US DOE Joint Genome Institute"/>
            <person name="Lucas S."/>
            <person name="Copeland A."/>
            <person name="Lapidus A."/>
            <person name="Cheng J.-F."/>
            <person name="Bruce D."/>
            <person name="Goodwin L."/>
            <person name="Pitluck S."/>
            <person name="Davenport K."/>
            <person name="Detter J.C."/>
            <person name="Han C."/>
            <person name="Tapia R."/>
            <person name="Land M."/>
            <person name="Hauser L."/>
            <person name="Jeffries C."/>
            <person name="Kyrpides N."/>
            <person name="Ivanova N."/>
            <person name="Mikhailova N."/>
            <person name="Begemann M.B."/>
            <person name="Mormile M.R."/>
            <person name="Wall J.D."/>
            <person name="Elias D.A."/>
            <person name="Woyke T."/>
        </authorList>
    </citation>
    <scope>NUCLEOTIDE SEQUENCE [LARGE SCALE GENOMIC DNA]</scope>
    <source>
        <strain evidence="16">sapolanicus</strain>
    </source>
</reference>
<dbReference type="SUPFAM" id="SSF53623">
    <property type="entry name" value="MurD-like peptide ligases, catalytic domain"/>
    <property type="match status" value="1"/>
</dbReference>
<comment type="similarity">
    <text evidence="10">Belongs to the MurCDEF family. MurF subfamily.</text>
</comment>
<keyword evidence="6 10" id="KW-0133">Cell shape</keyword>
<comment type="catalytic activity">
    <reaction evidence="10 11">
        <text>D-alanyl-D-alanine + UDP-N-acetyl-alpha-D-muramoyl-L-alanyl-gamma-D-glutamyl-meso-2,6-diaminopimelate + ATP = UDP-N-acetyl-alpha-D-muramoyl-L-alanyl-gamma-D-glutamyl-meso-2,6-diaminopimeloyl-D-alanyl-D-alanine + ADP + phosphate + H(+)</text>
        <dbReference type="Rhea" id="RHEA:28374"/>
        <dbReference type="ChEBI" id="CHEBI:15378"/>
        <dbReference type="ChEBI" id="CHEBI:30616"/>
        <dbReference type="ChEBI" id="CHEBI:43474"/>
        <dbReference type="ChEBI" id="CHEBI:57822"/>
        <dbReference type="ChEBI" id="CHEBI:61386"/>
        <dbReference type="ChEBI" id="CHEBI:83905"/>
        <dbReference type="ChEBI" id="CHEBI:456216"/>
        <dbReference type="EC" id="6.3.2.10"/>
    </reaction>
</comment>
<dbReference type="InterPro" id="IPR013221">
    <property type="entry name" value="Mur_ligase_cen"/>
</dbReference>
<evidence type="ECO:0000313" key="16">
    <source>
        <dbReference type="Proteomes" id="UP000007434"/>
    </source>
</evidence>
<dbReference type="InterPro" id="IPR000713">
    <property type="entry name" value="Mur_ligase_N"/>
</dbReference>
<organism evidence="15 16">
    <name type="scientific">Halanaerobium hydrogeniformans</name>
    <name type="common">Halanaerobium sp. (strain sapolanicus)</name>
    <dbReference type="NCBI Taxonomy" id="656519"/>
    <lineage>
        <taxon>Bacteria</taxon>
        <taxon>Bacillati</taxon>
        <taxon>Bacillota</taxon>
        <taxon>Clostridia</taxon>
        <taxon>Halanaerobiales</taxon>
        <taxon>Halanaerobiaceae</taxon>
        <taxon>Halanaerobium</taxon>
    </lineage>
</organism>
<dbReference type="PANTHER" id="PTHR43024">
    <property type="entry name" value="UDP-N-ACETYLMURAMOYL-TRIPEPTIDE--D-ALANYL-D-ALANINE LIGASE"/>
    <property type="match status" value="1"/>
</dbReference>
<dbReference type="Gene3D" id="3.40.1190.10">
    <property type="entry name" value="Mur-like, catalytic domain"/>
    <property type="match status" value="1"/>
</dbReference>
<keyword evidence="2 10" id="KW-0436">Ligase</keyword>
<comment type="function">
    <text evidence="10 11">Involved in cell wall formation. Catalyzes the final step in the synthesis of UDP-N-acetylmuramoyl-pentapeptide, the precursor of murein.</text>
</comment>
<dbReference type="GO" id="GO:0008360">
    <property type="term" value="P:regulation of cell shape"/>
    <property type="evidence" value="ECO:0007669"/>
    <property type="project" value="UniProtKB-KW"/>
</dbReference>
<keyword evidence="16" id="KW-1185">Reference proteome</keyword>
<dbReference type="EMBL" id="CP002304">
    <property type="protein sequence ID" value="ADQ15033.1"/>
    <property type="molecule type" value="Genomic_DNA"/>
</dbReference>
<dbReference type="PANTHER" id="PTHR43024:SF1">
    <property type="entry name" value="UDP-N-ACETYLMURAMOYL-TRIPEPTIDE--D-ALANYL-D-ALANINE LIGASE"/>
    <property type="match status" value="1"/>
</dbReference>
<comment type="subcellular location">
    <subcellularLocation>
        <location evidence="10 11">Cytoplasm</location>
    </subcellularLocation>
</comment>
<evidence type="ECO:0000256" key="10">
    <source>
        <dbReference type="HAMAP-Rule" id="MF_02019"/>
    </source>
</evidence>
<dbReference type="InterPro" id="IPR036615">
    <property type="entry name" value="Mur_ligase_C_dom_sf"/>
</dbReference>
<dbReference type="GO" id="GO:0051301">
    <property type="term" value="P:cell division"/>
    <property type="evidence" value="ECO:0007669"/>
    <property type="project" value="UniProtKB-KW"/>
</dbReference>
<dbReference type="GO" id="GO:0047480">
    <property type="term" value="F:UDP-N-acetylmuramoyl-tripeptide-D-alanyl-D-alanine ligase activity"/>
    <property type="evidence" value="ECO:0007669"/>
    <property type="project" value="UniProtKB-UniRule"/>
</dbReference>
<dbReference type="InterPro" id="IPR004101">
    <property type="entry name" value="Mur_ligase_C"/>
</dbReference>
<dbReference type="UniPathway" id="UPA00219"/>
<dbReference type="InterPro" id="IPR035911">
    <property type="entry name" value="MurE/MurF_N"/>
</dbReference>
<dbReference type="RefSeq" id="WP_013406110.1">
    <property type="nucleotide sequence ID" value="NC_014654.1"/>
</dbReference>
<feature type="domain" description="Mur ligase C-terminal" evidence="13">
    <location>
        <begin position="321"/>
        <end position="446"/>
    </location>
</feature>
<dbReference type="Pfam" id="PF08245">
    <property type="entry name" value="Mur_ligase_M"/>
    <property type="match status" value="1"/>
</dbReference>
<reference evidence="15 16" key="2">
    <citation type="journal article" date="2011" name="J. Bacteriol.">
        <title>Complete Genome Sequence of the Haloalkaliphilic, Hydrogen Producing Halanaerobium hydrogenoformans.</title>
        <authorList>
            <person name="Brown S.D."/>
            <person name="Begemann M.B."/>
            <person name="Mormile M.R."/>
            <person name="Wall J.D."/>
            <person name="Han C.S."/>
            <person name="Goodwin L.A."/>
            <person name="Pitluck S."/>
            <person name="Land M.L."/>
            <person name="Hauser L.J."/>
            <person name="Elias D.A."/>
        </authorList>
    </citation>
    <scope>NUCLEOTIDE SEQUENCE [LARGE SCALE GENOMIC DNA]</scope>
    <source>
        <strain evidence="16">sapolanicus</strain>
    </source>
</reference>
<keyword evidence="9 10" id="KW-0961">Cell wall biogenesis/degradation</keyword>
<keyword evidence="5 10" id="KW-0067">ATP-binding</keyword>
<dbReference type="SUPFAM" id="SSF63418">
    <property type="entry name" value="MurE/MurF N-terminal domain"/>
    <property type="match status" value="1"/>
</dbReference>
<evidence type="ECO:0000256" key="7">
    <source>
        <dbReference type="ARBA" id="ARBA00022984"/>
    </source>
</evidence>
<dbReference type="AlphaFoldDB" id="E4RIG3"/>
<dbReference type="Gene3D" id="3.90.190.20">
    <property type="entry name" value="Mur ligase, C-terminal domain"/>
    <property type="match status" value="1"/>
</dbReference>
<evidence type="ECO:0000259" key="14">
    <source>
        <dbReference type="Pfam" id="PF08245"/>
    </source>
</evidence>
<feature type="domain" description="Mur ligase N-terminal catalytic" evidence="12">
    <location>
        <begin position="26"/>
        <end position="98"/>
    </location>
</feature>
<dbReference type="EC" id="6.3.2.10" evidence="10 11"/>
<dbReference type="GO" id="GO:0071555">
    <property type="term" value="P:cell wall organization"/>
    <property type="evidence" value="ECO:0007669"/>
    <property type="project" value="UniProtKB-KW"/>
</dbReference>
<keyword evidence="1 10" id="KW-0963">Cytoplasm</keyword>
<dbReference type="InterPro" id="IPR051046">
    <property type="entry name" value="MurCDEF_CellWall_CoF430Synth"/>
</dbReference>
<dbReference type="GO" id="GO:0005737">
    <property type="term" value="C:cytoplasm"/>
    <property type="evidence" value="ECO:0007669"/>
    <property type="project" value="UniProtKB-SubCell"/>
</dbReference>
<dbReference type="HAMAP" id="MF_02019">
    <property type="entry name" value="MurF"/>
    <property type="match status" value="1"/>
</dbReference>
<keyword evidence="4 10" id="KW-0547">Nucleotide-binding</keyword>
<proteinExistence type="inferred from homology"/>
<keyword evidence="7 10" id="KW-0573">Peptidoglycan synthesis</keyword>
<name>E4RIG3_HALHG</name>
<dbReference type="Pfam" id="PF01225">
    <property type="entry name" value="Mur_ligase"/>
    <property type="match status" value="1"/>
</dbReference>
<comment type="pathway">
    <text evidence="10 11">Cell wall biogenesis; peptidoglycan biosynthesis.</text>
</comment>
<dbReference type="SUPFAM" id="SSF53244">
    <property type="entry name" value="MurD-like peptide ligases, peptide-binding domain"/>
    <property type="match status" value="1"/>
</dbReference>
<dbReference type="HOGENOM" id="CLU_031507_4_0_9"/>
<accession>E4RIG3</accession>
<evidence type="ECO:0000256" key="8">
    <source>
        <dbReference type="ARBA" id="ARBA00023306"/>
    </source>
</evidence>
<dbReference type="GO" id="GO:0005524">
    <property type="term" value="F:ATP binding"/>
    <property type="evidence" value="ECO:0007669"/>
    <property type="project" value="UniProtKB-UniRule"/>
</dbReference>
<evidence type="ECO:0000256" key="1">
    <source>
        <dbReference type="ARBA" id="ARBA00022490"/>
    </source>
</evidence>
<dbReference type="OrthoDB" id="9801978at2"/>
<evidence type="ECO:0000256" key="11">
    <source>
        <dbReference type="RuleBase" id="RU004136"/>
    </source>
</evidence>
<dbReference type="InterPro" id="IPR005863">
    <property type="entry name" value="UDP-N-AcMur_synth"/>
</dbReference>
<feature type="binding site" evidence="10">
    <location>
        <begin position="112"/>
        <end position="118"/>
    </location>
    <ligand>
        <name>ATP</name>
        <dbReference type="ChEBI" id="CHEBI:30616"/>
    </ligand>
</feature>
<feature type="domain" description="Mur ligase central" evidence="14">
    <location>
        <begin position="110"/>
        <end position="297"/>
    </location>
</feature>
<evidence type="ECO:0000259" key="13">
    <source>
        <dbReference type="Pfam" id="PF02875"/>
    </source>
</evidence>
<keyword evidence="8 10" id="KW-0131">Cell cycle</keyword>
<evidence type="ECO:0000256" key="4">
    <source>
        <dbReference type="ARBA" id="ARBA00022741"/>
    </source>
</evidence>
<evidence type="ECO:0000313" key="15">
    <source>
        <dbReference type="EMBL" id="ADQ15033.1"/>
    </source>
</evidence>
<dbReference type="eggNOG" id="COG0770">
    <property type="taxonomic scope" value="Bacteria"/>
</dbReference>
<dbReference type="KEGG" id="has:Halsa_1608"/>
<dbReference type="NCBIfam" id="TIGR01143">
    <property type="entry name" value="murF"/>
    <property type="match status" value="1"/>
</dbReference>
<dbReference type="Pfam" id="PF02875">
    <property type="entry name" value="Mur_ligase_C"/>
    <property type="match status" value="1"/>
</dbReference>
<dbReference type="Gene3D" id="3.40.1390.10">
    <property type="entry name" value="MurE/MurF, N-terminal domain"/>
    <property type="match status" value="1"/>
</dbReference>
<evidence type="ECO:0000256" key="6">
    <source>
        <dbReference type="ARBA" id="ARBA00022960"/>
    </source>
</evidence>
<keyword evidence="3 10" id="KW-0132">Cell division</keyword>
<gene>
    <name evidence="10" type="primary">murF</name>
    <name evidence="15" type="ordered locus">Halsa_1608</name>
</gene>
<dbReference type="GO" id="GO:0008766">
    <property type="term" value="F:UDP-N-acetylmuramoylalanyl-D-glutamyl-2,6-diaminopimelate-D-alanyl-D-alanine ligase activity"/>
    <property type="evidence" value="ECO:0007669"/>
    <property type="project" value="RHEA"/>
</dbReference>
<dbReference type="STRING" id="656519.Halsa_1608"/>
<evidence type="ECO:0000259" key="12">
    <source>
        <dbReference type="Pfam" id="PF01225"/>
    </source>
</evidence>
<evidence type="ECO:0000256" key="3">
    <source>
        <dbReference type="ARBA" id="ARBA00022618"/>
    </source>
</evidence>
<evidence type="ECO:0000256" key="2">
    <source>
        <dbReference type="ARBA" id="ARBA00022598"/>
    </source>
</evidence>
<dbReference type="Proteomes" id="UP000007434">
    <property type="component" value="Chromosome"/>
</dbReference>
<sequence>MESLTLAQIAEAASGKIIKGKAEIKIKDIVIDSREVKKDDLFIAIIGEINDGHEFIDSAVENGAKAVIVDRQINDYSNLAVIKVDDTTKALQDIAHYYRMKFKDLKIAAITGSVGKTSTKDMIAAVLAQKYKTLKTSGNYNNQIGLPLTLLRLCSKDEFAVLEMGMSGFGEIELLAELARPQIAVITNVGPAHIEQLGSIENVAAAKKELLDSLDKSGTAILNYDNEYTRKMAENFNSKLITFGFSAGADLQVIENKFNKDLNREEFKIIWQGKKLKFYLNKPGKHNIYNALAAIAIGFLNNMNPKGIQDGLSKIDFSDLRMEIKELENGAIVINDSYNANPISVRAALDVLAEMKGKRKIAVLASMLELGKMEKKAHLEIGEYIAKQNIDLLITVGEIAELIAEGAERTAMPVEKIYSFADKASTLKFLKDNLKKDDLLLIKGSRSNQMEKIVAEL</sequence>
<dbReference type="GO" id="GO:0009252">
    <property type="term" value="P:peptidoglycan biosynthetic process"/>
    <property type="evidence" value="ECO:0007669"/>
    <property type="project" value="UniProtKB-UniRule"/>
</dbReference>